<accession>A0A8H7UPW4</accession>
<dbReference type="AlphaFoldDB" id="A0A8H7UPW4"/>
<dbReference type="Proteomes" id="UP000650833">
    <property type="component" value="Unassembled WGS sequence"/>
</dbReference>
<name>A0A8H7UPW4_9FUNG</name>
<sequence>MNKVDIPEENLHCHHILFIKDIVNSTFISSKNCFKTQCTRLSYRKARLNGIIVVAQKSLLSNENDEQYIWLDDGTSVIRVILPSSVMSRKDTFLIEKGASITVFGNVKKLNNNEIILQCNGFKVDEDGSGVGEIHHWLKAIADRPRNIPTQTNMFYSISSVPSPNRLLNENFMASPLRDFNAENTGYLWSPDHTFATSTPLRAIIKEESGDQEEGIHVDVILEEDEDDFDSFGEIDLVALEANAIQQQQQQEQCTSNKRKFSLSMD</sequence>
<evidence type="ECO:0000313" key="1">
    <source>
        <dbReference type="EMBL" id="KAG2194166.1"/>
    </source>
</evidence>
<proteinExistence type="predicted"/>
<reference evidence="1" key="1">
    <citation type="submission" date="2020-12" db="EMBL/GenBank/DDBJ databases">
        <title>Metabolic potential, ecology and presence of endohyphal bacteria is reflected in genomic diversity of Mucoromycotina.</title>
        <authorList>
            <person name="Muszewska A."/>
            <person name="Okrasinska A."/>
            <person name="Steczkiewicz K."/>
            <person name="Drgas O."/>
            <person name="Orlowska M."/>
            <person name="Perlinska-Lenart U."/>
            <person name="Aleksandrzak-Piekarczyk T."/>
            <person name="Szatraj K."/>
            <person name="Zielenkiewicz U."/>
            <person name="Pilsyk S."/>
            <person name="Malc E."/>
            <person name="Mieczkowski P."/>
            <person name="Kruszewska J.S."/>
            <person name="Biernat P."/>
            <person name="Pawlowska J."/>
        </authorList>
    </citation>
    <scope>NUCLEOTIDE SEQUENCE</scope>
    <source>
        <strain evidence="1">CBS 226.32</strain>
    </source>
</reference>
<gene>
    <name evidence="1" type="ORF">INT46_000568</name>
</gene>
<comment type="caution">
    <text evidence="1">The sequence shown here is derived from an EMBL/GenBank/DDBJ whole genome shotgun (WGS) entry which is preliminary data.</text>
</comment>
<dbReference type="OrthoDB" id="2286700at2759"/>
<keyword evidence="2" id="KW-1185">Reference proteome</keyword>
<evidence type="ECO:0000313" key="2">
    <source>
        <dbReference type="Proteomes" id="UP000650833"/>
    </source>
</evidence>
<protein>
    <submittedName>
        <fullName evidence="1">Uncharacterized protein</fullName>
    </submittedName>
</protein>
<dbReference type="Gene3D" id="2.40.50.140">
    <property type="entry name" value="Nucleic acid-binding proteins"/>
    <property type="match status" value="1"/>
</dbReference>
<dbReference type="InterPro" id="IPR012340">
    <property type="entry name" value="NA-bd_OB-fold"/>
</dbReference>
<dbReference type="EMBL" id="JAEPRC010000604">
    <property type="protein sequence ID" value="KAG2194166.1"/>
    <property type="molecule type" value="Genomic_DNA"/>
</dbReference>
<organism evidence="1 2">
    <name type="scientific">Mucor plumbeus</name>
    <dbReference type="NCBI Taxonomy" id="97098"/>
    <lineage>
        <taxon>Eukaryota</taxon>
        <taxon>Fungi</taxon>
        <taxon>Fungi incertae sedis</taxon>
        <taxon>Mucoromycota</taxon>
        <taxon>Mucoromycotina</taxon>
        <taxon>Mucoromycetes</taxon>
        <taxon>Mucorales</taxon>
        <taxon>Mucorineae</taxon>
        <taxon>Mucoraceae</taxon>
        <taxon>Mucor</taxon>
    </lineage>
</organism>